<feature type="compositionally biased region" description="Polar residues" evidence="1">
    <location>
        <begin position="1"/>
        <end position="14"/>
    </location>
</feature>
<feature type="region of interest" description="Disordered" evidence="1">
    <location>
        <begin position="102"/>
        <end position="151"/>
    </location>
</feature>
<dbReference type="PANTHER" id="PTHR33416">
    <property type="entry name" value="NUCLEAR PORE COMPLEX PROTEIN NUP1"/>
    <property type="match status" value="1"/>
</dbReference>
<proteinExistence type="predicted"/>
<dbReference type="AlphaFoldDB" id="A0AAP0QQH3"/>
<accession>A0AAP0QQH3</accession>
<keyword evidence="3" id="KW-1185">Reference proteome</keyword>
<dbReference type="GO" id="GO:0005635">
    <property type="term" value="C:nuclear envelope"/>
    <property type="evidence" value="ECO:0007669"/>
    <property type="project" value="TreeGrafter"/>
</dbReference>
<name>A0AAP0QQH3_9ROSI</name>
<evidence type="ECO:0000313" key="3">
    <source>
        <dbReference type="Proteomes" id="UP001428341"/>
    </source>
</evidence>
<feature type="compositionally biased region" description="Polar residues" evidence="1">
    <location>
        <begin position="225"/>
        <end position="238"/>
    </location>
</feature>
<evidence type="ECO:0008006" key="4">
    <source>
        <dbReference type="Google" id="ProtNLM"/>
    </source>
</evidence>
<feature type="region of interest" description="Disordered" evidence="1">
    <location>
        <begin position="594"/>
        <end position="626"/>
    </location>
</feature>
<reference evidence="2 3" key="1">
    <citation type="submission" date="2024-05" db="EMBL/GenBank/DDBJ databases">
        <title>Haplotype-resolved chromosome-level genome assembly of Huyou (Citrus changshanensis).</title>
        <authorList>
            <person name="Miao C."/>
            <person name="Chen W."/>
            <person name="Wu Y."/>
            <person name="Wang L."/>
            <person name="Zhao S."/>
            <person name="Grierson D."/>
            <person name="Xu C."/>
            <person name="Chen K."/>
        </authorList>
    </citation>
    <scope>NUCLEOTIDE SEQUENCE [LARGE SCALE GENOMIC DNA]</scope>
    <source>
        <strain evidence="2">01-14</strain>
        <tissue evidence="2">Leaf</tissue>
    </source>
</reference>
<gene>
    <name evidence="2" type="ORF">WN944_000640</name>
</gene>
<evidence type="ECO:0000313" key="2">
    <source>
        <dbReference type="EMBL" id="KAK9208286.1"/>
    </source>
</evidence>
<organism evidence="2 3">
    <name type="scientific">Citrus x changshan-huyou</name>
    <dbReference type="NCBI Taxonomy" id="2935761"/>
    <lineage>
        <taxon>Eukaryota</taxon>
        <taxon>Viridiplantae</taxon>
        <taxon>Streptophyta</taxon>
        <taxon>Embryophyta</taxon>
        <taxon>Tracheophyta</taxon>
        <taxon>Spermatophyta</taxon>
        <taxon>Magnoliopsida</taxon>
        <taxon>eudicotyledons</taxon>
        <taxon>Gunneridae</taxon>
        <taxon>Pentapetalae</taxon>
        <taxon>rosids</taxon>
        <taxon>malvids</taxon>
        <taxon>Sapindales</taxon>
        <taxon>Rutaceae</taxon>
        <taxon>Aurantioideae</taxon>
        <taxon>Citrus</taxon>
    </lineage>
</organism>
<protein>
    <recommendedName>
        <fullName evidence="4">Nuclear pore complex protein NUP1-like</fullName>
    </recommendedName>
</protein>
<dbReference type="EMBL" id="JBCGBO010000004">
    <property type="protein sequence ID" value="KAK9208286.1"/>
    <property type="molecule type" value="Genomic_DNA"/>
</dbReference>
<dbReference type="Proteomes" id="UP001428341">
    <property type="component" value="Unassembled WGS sequence"/>
</dbReference>
<comment type="caution">
    <text evidence="2">The sequence shown here is derived from an EMBL/GenBank/DDBJ whole genome shotgun (WGS) entry which is preliminary data.</text>
</comment>
<feature type="region of interest" description="Disordered" evidence="1">
    <location>
        <begin position="207"/>
        <end position="238"/>
    </location>
</feature>
<dbReference type="GO" id="GO:0071763">
    <property type="term" value="P:nuclear membrane organization"/>
    <property type="evidence" value="ECO:0007669"/>
    <property type="project" value="TreeGrafter"/>
</dbReference>
<feature type="region of interest" description="Disordered" evidence="1">
    <location>
        <begin position="1"/>
        <end position="47"/>
    </location>
</feature>
<feature type="region of interest" description="Disordered" evidence="1">
    <location>
        <begin position="370"/>
        <end position="402"/>
    </location>
</feature>
<dbReference type="PANTHER" id="PTHR33416:SF18">
    <property type="entry name" value="NUCLEOPORIN-LIKE PROTEIN"/>
    <property type="match status" value="1"/>
</dbReference>
<feature type="compositionally biased region" description="Basic and acidic residues" evidence="1">
    <location>
        <begin position="209"/>
        <end position="222"/>
    </location>
</feature>
<evidence type="ECO:0000256" key="1">
    <source>
        <dbReference type="SAM" id="MobiDB-lite"/>
    </source>
</evidence>
<sequence>MGTNNETTSLSLAQNAAHRGAGGKLRKQSSRKPPATPYARPQQQSRWLSKLVDPAYRLITGGATRILPSFFSNYKSPQHSLPAPTDQQLEDHHEILDAEEEECAEDGAGVNHGESRSTDVAGPSSTADRSKNGFDFGGSKQDKRENAADNDGLSEIEQLLEGKSFSRDEIHRLIEIIHSRAVDLPEQEKKLLSTNAKGDAERPMVALENPRKSIEEKQEDLSKTPWGTSTTPLQSSMQDKVGASPIDIAKAYMGTRTSELGLGSKSLLSKDERISPNGDEFALKPYFPSPSHKPSTCWPGAMLQDQRDYLTPHSERGRYGLHNFPRTPYSRTIFSKSKSRLTQLQGDSNKGLNTSTPLQQSQTPIYGQLKSSRNTLDNGRGSAGPIRRTRHKAAVESPARGSVKFHSSVDGLSPVGHSHFSEFPAVKKNLELGGTSGSSIFQLADRKPLSSEVGVPPVHPHSSQMARTILEHLERNLPTPKDKSAELGLATSRKKIQSSVSTSVASEQNIFLNFGGCDSSKKGDEGENKNSAQVNEARVNSFKVTSPENTKVSKDGINETSLASKTKIDGVLTIQGGCAGSSHDFRKNQDFDIESKNENNSKTVPNAADSGVLNLQRKPPSHSVGEAKSVLPSISVGKPNWKWTFSSDSSTGFSFPVSASSGVFSEPPTPSILPSFLANDVQQPKEGPAVPKYSFGLNTSTSRLVFAFPSTSSAPTNDDASDLKFNFGSDKTTRISFSSIGKDAICY</sequence>